<keyword evidence="1" id="KW-0812">Transmembrane</keyword>
<keyword evidence="1" id="KW-0472">Membrane</keyword>
<protein>
    <submittedName>
        <fullName evidence="2">Uncharacterized protein</fullName>
    </submittedName>
</protein>
<dbReference type="EMBL" id="JARBDR010000337">
    <property type="protein sequence ID" value="KAJ8315781.1"/>
    <property type="molecule type" value="Genomic_DNA"/>
</dbReference>
<proteinExistence type="predicted"/>
<evidence type="ECO:0000313" key="2">
    <source>
        <dbReference type="EMBL" id="KAJ8315781.1"/>
    </source>
</evidence>
<name>A0ABQ9FGL1_TEGGR</name>
<evidence type="ECO:0000313" key="3">
    <source>
        <dbReference type="Proteomes" id="UP001217089"/>
    </source>
</evidence>
<comment type="caution">
    <text evidence="2">The sequence shown here is derived from an EMBL/GenBank/DDBJ whole genome shotgun (WGS) entry which is preliminary data.</text>
</comment>
<keyword evidence="1" id="KW-1133">Transmembrane helix</keyword>
<organism evidence="2 3">
    <name type="scientific">Tegillarca granosa</name>
    <name type="common">Malaysian cockle</name>
    <name type="synonym">Anadara granosa</name>
    <dbReference type="NCBI Taxonomy" id="220873"/>
    <lineage>
        <taxon>Eukaryota</taxon>
        <taxon>Metazoa</taxon>
        <taxon>Spiralia</taxon>
        <taxon>Lophotrochozoa</taxon>
        <taxon>Mollusca</taxon>
        <taxon>Bivalvia</taxon>
        <taxon>Autobranchia</taxon>
        <taxon>Pteriomorphia</taxon>
        <taxon>Arcoida</taxon>
        <taxon>Arcoidea</taxon>
        <taxon>Arcidae</taxon>
        <taxon>Tegillarca</taxon>
    </lineage>
</organism>
<reference evidence="2 3" key="1">
    <citation type="submission" date="2022-12" db="EMBL/GenBank/DDBJ databases">
        <title>Chromosome-level genome of Tegillarca granosa.</title>
        <authorList>
            <person name="Kim J."/>
        </authorList>
    </citation>
    <scope>NUCLEOTIDE SEQUENCE [LARGE SCALE GENOMIC DNA]</scope>
    <source>
        <strain evidence="2">Teg-2019</strain>
        <tissue evidence="2">Adductor muscle</tissue>
    </source>
</reference>
<accession>A0ABQ9FGL1</accession>
<evidence type="ECO:0000256" key="1">
    <source>
        <dbReference type="SAM" id="Phobius"/>
    </source>
</evidence>
<sequence length="67" mass="8261">MVYYIYKILKFKNLIVKQFSKFKSNDVIIYVNKPEVYLEYILLVFINFMMMNIFSLTKCEINMHYDN</sequence>
<dbReference type="Proteomes" id="UP001217089">
    <property type="component" value="Unassembled WGS sequence"/>
</dbReference>
<gene>
    <name evidence="2" type="ORF">KUTeg_007931</name>
</gene>
<keyword evidence="3" id="KW-1185">Reference proteome</keyword>
<feature type="transmembrane region" description="Helical" evidence="1">
    <location>
        <begin position="37"/>
        <end position="57"/>
    </location>
</feature>